<evidence type="ECO:0000313" key="1">
    <source>
        <dbReference type="EMBL" id="RNC95362.1"/>
    </source>
</evidence>
<accession>A0A3M8GYD9</accession>
<comment type="caution">
    <text evidence="1">The sequence shown here is derived from an EMBL/GenBank/DDBJ whole genome shotgun (WGS) entry which is preliminary data.</text>
</comment>
<sequence>MQSSAFLFCHTQECKYCPKFVFSPAINEREEAIKWLSDLSKHLEEKIHESIELMKDLSNSLASTFRQGNSDLLKSTSKQLVTYMDQKVIIEYALMETNDYE</sequence>
<keyword evidence="2" id="KW-1185">Reference proteome</keyword>
<gene>
    <name evidence="1" type="ORF">EC501_18260</name>
</gene>
<dbReference type="RefSeq" id="WP_122973758.1">
    <property type="nucleotide sequence ID" value="NZ_RHLQ01000100.1"/>
</dbReference>
<evidence type="ECO:0000313" key="2">
    <source>
        <dbReference type="Proteomes" id="UP000279909"/>
    </source>
</evidence>
<organism evidence="1 2">
    <name type="scientific">Lysinibacillus halotolerans</name>
    <dbReference type="NCBI Taxonomy" id="1368476"/>
    <lineage>
        <taxon>Bacteria</taxon>
        <taxon>Bacillati</taxon>
        <taxon>Bacillota</taxon>
        <taxon>Bacilli</taxon>
        <taxon>Bacillales</taxon>
        <taxon>Bacillaceae</taxon>
        <taxon>Lysinibacillus</taxon>
    </lineage>
</organism>
<dbReference type="AlphaFoldDB" id="A0A3M8GYD9"/>
<protein>
    <submittedName>
        <fullName evidence="1">Uncharacterized protein</fullName>
    </submittedName>
</protein>
<reference evidence="1 2" key="1">
    <citation type="journal article" date="2014" name="Int. J. Syst. Evol. Microbiol.">
        <title>Lysinibacillus halotolerans sp. nov., isolated from saline-alkaline soil.</title>
        <authorList>
            <person name="Kong D."/>
            <person name="Wang Y."/>
            <person name="Zhao B."/>
            <person name="Li Y."/>
            <person name="Song J."/>
            <person name="Zhai Y."/>
            <person name="Zhang C."/>
            <person name="Wang H."/>
            <person name="Chen X."/>
            <person name="Zhao B."/>
            <person name="Ruan Z."/>
        </authorList>
    </citation>
    <scope>NUCLEOTIDE SEQUENCE [LARGE SCALE GENOMIC DNA]</scope>
    <source>
        <strain evidence="1 2">MCCC 1A12703</strain>
    </source>
</reference>
<dbReference type="EMBL" id="RHLQ01000100">
    <property type="protein sequence ID" value="RNC95362.1"/>
    <property type="molecule type" value="Genomic_DNA"/>
</dbReference>
<name>A0A3M8GYD9_9BACI</name>
<proteinExistence type="predicted"/>
<dbReference type="Proteomes" id="UP000279909">
    <property type="component" value="Unassembled WGS sequence"/>
</dbReference>